<protein>
    <submittedName>
        <fullName evidence="2">Uncharacterized protein</fullName>
    </submittedName>
</protein>
<evidence type="ECO:0000313" key="2">
    <source>
        <dbReference type="EMBL" id="TQD75710.1"/>
    </source>
</evidence>
<evidence type="ECO:0000256" key="1">
    <source>
        <dbReference type="SAM" id="MobiDB-lite"/>
    </source>
</evidence>
<dbReference type="Proteomes" id="UP000315295">
    <property type="component" value="Unassembled WGS sequence"/>
</dbReference>
<dbReference type="EMBL" id="VIEB01001077">
    <property type="protein sequence ID" value="TQD75710.1"/>
    <property type="molecule type" value="Genomic_DNA"/>
</dbReference>
<sequence length="139" mass="16040">MGVWVYRQRYGLHRDERISPPPLSLPTLSLSLSGSKKNEEDEEGNLRLPRDLRLGFRRGILICERRCVLGKRKKRMDSVPSNSHANLDEQIAQLMQCKSLSEQEVSWVAVEHQSTSLSNTHSLEPTFYAGFLKYLLFCY</sequence>
<gene>
    <name evidence="2" type="ORF">C1H46_038762</name>
</gene>
<proteinExistence type="predicted"/>
<comment type="caution">
    <text evidence="2">The sequence shown here is derived from an EMBL/GenBank/DDBJ whole genome shotgun (WGS) entry which is preliminary data.</text>
</comment>
<organism evidence="2 3">
    <name type="scientific">Malus baccata</name>
    <name type="common">Siberian crab apple</name>
    <name type="synonym">Pyrus baccata</name>
    <dbReference type="NCBI Taxonomy" id="106549"/>
    <lineage>
        <taxon>Eukaryota</taxon>
        <taxon>Viridiplantae</taxon>
        <taxon>Streptophyta</taxon>
        <taxon>Embryophyta</taxon>
        <taxon>Tracheophyta</taxon>
        <taxon>Spermatophyta</taxon>
        <taxon>Magnoliopsida</taxon>
        <taxon>eudicotyledons</taxon>
        <taxon>Gunneridae</taxon>
        <taxon>Pentapetalae</taxon>
        <taxon>rosids</taxon>
        <taxon>fabids</taxon>
        <taxon>Rosales</taxon>
        <taxon>Rosaceae</taxon>
        <taxon>Amygdaloideae</taxon>
        <taxon>Maleae</taxon>
        <taxon>Malus</taxon>
    </lineage>
</organism>
<evidence type="ECO:0000313" key="3">
    <source>
        <dbReference type="Proteomes" id="UP000315295"/>
    </source>
</evidence>
<reference evidence="2 3" key="1">
    <citation type="journal article" date="2019" name="G3 (Bethesda)">
        <title>Sequencing of a Wild Apple (Malus baccata) Genome Unravels the Differences Between Cultivated and Wild Apple Species Regarding Disease Resistance and Cold Tolerance.</title>
        <authorList>
            <person name="Chen X."/>
        </authorList>
    </citation>
    <scope>NUCLEOTIDE SEQUENCE [LARGE SCALE GENOMIC DNA]</scope>
    <source>
        <strain evidence="3">cv. Shandingzi</strain>
        <tissue evidence="2">Leaves</tissue>
    </source>
</reference>
<accession>A0A540KND6</accession>
<dbReference type="AlphaFoldDB" id="A0A540KND6"/>
<keyword evidence="3" id="KW-1185">Reference proteome</keyword>
<feature type="compositionally biased region" description="Basic and acidic residues" evidence="1">
    <location>
        <begin position="36"/>
        <end position="45"/>
    </location>
</feature>
<name>A0A540KND6_MALBA</name>
<feature type="region of interest" description="Disordered" evidence="1">
    <location>
        <begin position="23"/>
        <end position="45"/>
    </location>
</feature>